<dbReference type="GO" id="GO:0051301">
    <property type="term" value="P:cell division"/>
    <property type="evidence" value="ECO:0007669"/>
    <property type="project" value="InterPro"/>
</dbReference>
<accession>A0A1F7X1S9</accession>
<dbReference type="PANTHER" id="PTHR30474">
    <property type="entry name" value="CELL CYCLE PROTEIN"/>
    <property type="match status" value="1"/>
</dbReference>
<organism evidence="7 8">
    <name type="scientific">Candidatus Woesebacteria bacterium RBG_13_34_9</name>
    <dbReference type="NCBI Taxonomy" id="1802477"/>
    <lineage>
        <taxon>Bacteria</taxon>
        <taxon>Candidatus Woeseibacteriota</taxon>
    </lineage>
</organism>
<evidence type="ECO:0000313" key="7">
    <source>
        <dbReference type="EMBL" id="OGM08265.1"/>
    </source>
</evidence>
<comment type="subcellular location">
    <subcellularLocation>
        <location evidence="1">Membrane</location>
        <topology evidence="1">Multi-pass membrane protein</topology>
    </subcellularLocation>
</comment>
<dbReference type="GO" id="GO:0032153">
    <property type="term" value="C:cell division site"/>
    <property type="evidence" value="ECO:0007669"/>
    <property type="project" value="TreeGrafter"/>
</dbReference>
<evidence type="ECO:0000256" key="6">
    <source>
        <dbReference type="SAM" id="Phobius"/>
    </source>
</evidence>
<feature type="transmembrane region" description="Helical" evidence="6">
    <location>
        <begin position="207"/>
        <end position="226"/>
    </location>
</feature>
<dbReference type="Proteomes" id="UP000179219">
    <property type="component" value="Unassembled WGS sequence"/>
</dbReference>
<feature type="transmembrane region" description="Helical" evidence="6">
    <location>
        <begin position="62"/>
        <end position="79"/>
    </location>
</feature>
<feature type="transmembrane region" description="Helical" evidence="6">
    <location>
        <begin position="6"/>
        <end position="29"/>
    </location>
</feature>
<dbReference type="GO" id="GO:0015648">
    <property type="term" value="F:lipid-linked peptidoglycan transporter activity"/>
    <property type="evidence" value="ECO:0007669"/>
    <property type="project" value="TreeGrafter"/>
</dbReference>
<evidence type="ECO:0000256" key="1">
    <source>
        <dbReference type="ARBA" id="ARBA00004141"/>
    </source>
</evidence>
<evidence type="ECO:0000256" key="3">
    <source>
        <dbReference type="ARBA" id="ARBA00022960"/>
    </source>
</evidence>
<comment type="caution">
    <text evidence="7">The sequence shown here is derived from an EMBL/GenBank/DDBJ whole genome shotgun (WGS) entry which is preliminary data.</text>
</comment>
<reference evidence="7 8" key="1">
    <citation type="journal article" date="2016" name="Nat. Commun.">
        <title>Thousands of microbial genomes shed light on interconnected biogeochemical processes in an aquifer system.</title>
        <authorList>
            <person name="Anantharaman K."/>
            <person name="Brown C.T."/>
            <person name="Hug L.A."/>
            <person name="Sharon I."/>
            <person name="Castelle C.J."/>
            <person name="Probst A.J."/>
            <person name="Thomas B.C."/>
            <person name="Singh A."/>
            <person name="Wilkins M.J."/>
            <person name="Karaoz U."/>
            <person name="Brodie E.L."/>
            <person name="Williams K.H."/>
            <person name="Hubbard S.S."/>
            <person name="Banfield J.F."/>
        </authorList>
    </citation>
    <scope>NUCLEOTIDE SEQUENCE [LARGE SCALE GENOMIC DNA]</scope>
</reference>
<feature type="transmembrane region" description="Helical" evidence="6">
    <location>
        <begin position="246"/>
        <end position="272"/>
    </location>
</feature>
<gene>
    <name evidence="7" type="ORF">A2159_02200</name>
</gene>
<dbReference type="InterPro" id="IPR018365">
    <property type="entry name" value="Cell_cycle_FtsW-rel_CS"/>
</dbReference>
<dbReference type="EMBL" id="MGFP01000056">
    <property type="protein sequence ID" value="OGM08265.1"/>
    <property type="molecule type" value="Genomic_DNA"/>
</dbReference>
<dbReference type="InterPro" id="IPR001182">
    <property type="entry name" value="FtsW/RodA"/>
</dbReference>
<keyword evidence="3" id="KW-0133">Cell shape</keyword>
<evidence type="ECO:0008006" key="9">
    <source>
        <dbReference type="Google" id="ProtNLM"/>
    </source>
</evidence>
<feature type="transmembrane region" description="Helical" evidence="6">
    <location>
        <begin position="36"/>
        <end position="56"/>
    </location>
</feature>
<protein>
    <recommendedName>
        <fullName evidence="9">Rod shape-determining protein RodA</fullName>
    </recommendedName>
</protein>
<feature type="transmembrane region" description="Helical" evidence="6">
    <location>
        <begin position="124"/>
        <end position="140"/>
    </location>
</feature>
<dbReference type="Pfam" id="PF01098">
    <property type="entry name" value="FTSW_RODA_SPOVE"/>
    <property type="match status" value="1"/>
</dbReference>
<dbReference type="PROSITE" id="PS00428">
    <property type="entry name" value="FTSW_RODA_SPOVE"/>
    <property type="match status" value="1"/>
</dbReference>
<name>A0A1F7X1S9_9BACT</name>
<feature type="transmembrane region" description="Helical" evidence="6">
    <location>
        <begin position="311"/>
        <end position="339"/>
    </location>
</feature>
<sequence>LKNLDLLLLTPVIILVVLSLVTLFSLNIIFFYGQSILFLLSFVIFLIFSQTNYLVLKLYSKHIYIFSIIILLFVLLIGIESRGAVRWVEILGFRLQFSEILKPILAISLASYLSSLKILNLKNFINTFLFLSPIVILIFLQPDLGNAIIYFLIVFLTAIYLGFPIRHFIVSFLPFLLAAPFLWRFLHDYQKQRILTFINPSLDPLGTSYNVIQSIIAVGSGMLMGKGIGQGTQSSLKFLPERQTDFIFATISEQLGFIGVIIILICFSLLLYRILQIIFNTNDNFSKILLVIVFFAFLTQIFINIGMNLGLLPIVGVTLPFVSYGGSSLLSNFIFLGLVNTISNYSKENKVLEIR</sequence>
<dbReference type="AlphaFoldDB" id="A0A1F7X1S9"/>
<dbReference type="GO" id="GO:0008360">
    <property type="term" value="P:regulation of cell shape"/>
    <property type="evidence" value="ECO:0007669"/>
    <property type="project" value="UniProtKB-KW"/>
</dbReference>
<evidence type="ECO:0000256" key="4">
    <source>
        <dbReference type="ARBA" id="ARBA00022989"/>
    </source>
</evidence>
<feature type="transmembrane region" description="Helical" evidence="6">
    <location>
        <begin position="284"/>
        <end position="305"/>
    </location>
</feature>
<evidence type="ECO:0000313" key="8">
    <source>
        <dbReference type="Proteomes" id="UP000179219"/>
    </source>
</evidence>
<evidence type="ECO:0000256" key="2">
    <source>
        <dbReference type="ARBA" id="ARBA00022692"/>
    </source>
</evidence>
<dbReference type="PANTHER" id="PTHR30474:SF1">
    <property type="entry name" value="PEPTIDOGLYCAN GLYCOSYLTRANSFERASE MRDB"/>
    <property type="match status" value="1"/>
</dbReference>
<keyword evidence="4 6" id="KW-1133">Transmembrane helix</keyword>
<feature type="transmembrane region" description="Helical" evidence="6">
    <location>
        <begin position="147"/>
        <end position="163"/>
    </location>
</feature>
<feature type="transmembrane region" description="Helical" evidence="6">
    <location>
        <begin position="169"/>
        <end position="186"/>
    </location>
</feature>
<proteinExistence type="predicted"/>
<keyword evidence="5 6" id="KW-0472">Membrane</keyword>
<keyword evidence="2 6" id="KW-0812">Transmembrane</keyword>
<evidence type="ECO:0000256" key="5">
    <source>
        <dbReference type="ARBA" id="ARBA00023136"/>
    </source>
</evidence>
<dbReference type="GO" id="GO:0005886">
    <property type="term" value="C:plasma membrane"/>
    <property type="evidence" value="ECO:0007669"/>
    <property type="project" value="TreeGrafter"/>
</dbReference>
<feature type="non-terminal residue" evidence="7">
    <location>
        <position position="1"/>
    </location>
</feature>